<dbReference type="Gene3D" id="3.30.420.10">
    <property type="entry name" value="Ribonuclease H-like superfamily/Ribonuclease H"/>
    <property type="match status" value="1"/>
</dbReference>
<dbReference type="Gene3D" id="1.10.10.10">
    <property type="entry name" value="Winged helix-like DNA-binding domain superfamily/Winged helix DNA-binding domain"/>
    <property type="match status" value="1"/>
</dbReference>
<evidence type="ECO:0000313" key="3">
    <source>
        <dbReference type="EMBL" id="GES76630.1"/>
    </source>
</evidence>
<dbReference type="GO" id="GO:0003677">
    <property type="term" value="F:DNA binding"/>
    <property type="evidence" value="ECO:0007669"/>
    <property type="project" value="InterPro"/>
</dbReference>
<dbReference type="InterPro" id="IPR036388">
    <property type="entry name" value="WH-like_DNA-bd_sf"/>
</dbReference>
<dbReference type="GO" id="GO:0015074">
    <property type="term" value="P:DNA integration"/>
    <property type="evidence" value="ECO:0007669"/>
    <property type="project" value="InterPro"/>
</dbReference>
<evidence type="ECO:0000313" key="4">
    <source>
        <dbReference type="Proteomes" id="UP000615446"/>
    </source>
</evidence>
<accession>A0A8H3KYL3</accession>
<reference evidence="3" key="1">
    <citation type="submission" date="2019-10" db="EMBL/GenBank/DDBJ databases">
        <title>Conservation and host-specific expression of non-tandemly repeated heterogenous ribosome RNA gene in arbuscular mycorrhizal fungi.</title>
        <authorList>
            <person name="Maeda T."/>
            <person name="Kobayashi Y."/>
            <person name="Nakagawa T."/>
            <person name="Ezawa T."/>
            <person name="Yamaguchi K."/>
            <person name="Bino T."/>
            <person name="Nishimoto Y."/>
            <person name="Shigenobu S."/>
            <person name="Kawaguchi M."/>
        </authorList>
    </citation>
    <scope>NUCLEOTIDE SEQUENCE</scope>
    <source>
        <strain evidence="3">HR1</strain>
    </source>
</reference>
<dbReference type="InterPro" id="IPR002492">
    <property type="entry name" value="Transposase_Tc1-like"/>
</dbReference>
<gene>
    <name evidence="3" type="ORF">RCL2_000403000</name>
</gene>
<dbReference type="PANTHER" id="PTHR23022">
    <property type="entry name" value="TRANSPOSABLE ELEMENT-RELATED"/>
    <property type="match status" value="1"/>
</dbReference>
<dbReference type="AlphaFoldDB" id="A0A8H3KYL3"/>
<dbReference type="OrthoDB" id="2385703at2759"/>
<dbReference type="EMBL" id="BLAL01000025">
    <property type="protein sequence ID" value="GES76630.1"/>
    <property type="molecule type" value="Genomic_DNA"/>
</dbReference>
<comment type="caution">
    <text evidence="3">The sequence shown here is derived from an EMBL/GenBank/DDBJ whole genome shotgun (WGS) entry which is preliminary data.</text>
</comment>
<dbReference type="InterPro" id="IPR009057">
    <property type="entry name" value="Homeodomain-like_sf"/>
</dbReference>
<dbReference type="InterPro" id="IPR052338">
    <property type="entry name" value="Transposase_5"/>
</dbReference>
<dbReference type="Pfam" id="PF01498">
    <property type="entry name" value="HTH_Tnp_Tc3_2"/>
    <property type="match status" value="1"/>
</dbReference>
<sequence length="273" mass="32144">MTHISLEKRTRICTLINEGYSSHYIASKENVDQSSVIRIKQKVEATGSVKDLPKTGHPRIFTSHDERNVVRLITTGECSTAADIQKKLKSDDQIDVSVCTVKRTLHRNGLSSRIKRKKPYLKKKHREQRLKFAKKYRNWSVEDWNKDNDPKHTANLTKQWFNDNGIELLDWPPQSPDLNSIEHLWNEIDRRLRKLENQVHNQDQLWDAIQKIWIEMDDEFLSRLINSMPQRIEDVIKTSRLRMLSAFLDKLNLGILPVFLDKPDLKNVARLFR</sequence>
<evidence type="ECO:0000259" key="2">
    <source>
        <dbReference type="Pfam" id="PF13358"/>
    </source>
</evidence>
<dbReference type="PANTHER" id="PTHR23022:SF134">
    <property type="entry name" value="TRANSPOSABLE ELEMENT TC1 TRANSPOSASE"/>
    <property type="match status" value="1"/>
</dbReference>
<dbReference type="SUPFAM" id="SSF46689">
    <property type="entry name" value="Homeodomain-like"/>
    <property type="match status" value="1"/>
</dbReference>
<dbReference type="Proteomes" id="UP000615446">
    <property type="component" value="Unassembled WGS sequence"/>
</dbReference>
<feature type="domain" description="Tc1-like transposase DDE" evidence="2">
    <location>
        <begin position="147"/>
        <end position="205"/>
    </location>
</feature>
<dbReference type="Pfam" id="PF13358">
    <property type="entry name" value="DDE_3"/>
    <property type="match status" value="1"/>
</dbReference>
<dbReference type="InterPro" id="IPR036397">
    <property type="entry name" value="RNaseH_sf"/>
</dbReference>
<dbReference type="InterPro" id="IPR038717">
    <property type="entry name" value="Tc1-like_DDE_dom"/>
</dbReference>
<evidence type="ECO:0000259" key="1">
    <source>
        <dbReference type="Pfam" id="PF01498"/>
    </source>
</evidence>
<protein>
    <submittedName>
        <fullName evidence="3">Transposable element Tc1 transposase</fullName>
    </submittedName>
</protein>
<dbReference type="GO" id="GO:0006313">
    <property type="term" value="P:DNA transposition"/>
    <property type="evidence" value="ECO:0007669"/>
    <property type="project" value="InterPro"/>
</dbReference>
<name>A0A8H3KYL3_9GLOM</name>
<organism evidence="3 4">
    <name type="scientific">Rhizophagus clarus</name>
    <dbReference type="NCBI Taxonomy" id="94130"/>
    <lineage>
        <taxon>Eukaryota</taxon>
        <taxon>Fungi</taxon>
        <taxon>Fungi incertae sedis</taxon>
        <taxon>Mucoromycota</taxon>
        <taxon>Glomeromycotina</taxon>
        <taxon>Glomeromycetes</taxon>
        <taxon>Glomerales</taxon>
        <taxon>Glomeraceae</taxon>
        <taxon>Rhizophagus</taxon>
    </lineage>
</organism>
<feature type="domain" description="Transposase Tc1-like" evidence="1">
    <location>
        <begin position="67"/>
        <end position="138"/>
    </location>
</feature>
<proteinExistence type="predicted"/>